<dbReference type="Pfam" id="PF00076">
    <property type="entry name" value="RRM_1"/>
    <property type="match status" value="1"/>
</dbReference>
<evidence type="ECO:0000259" key="6">
    <source>
        <dbReference type="PROSITE" id="PS50102"/>
    </source>
</evidence>
<dbReference type="PANTHER" id="PTHR48039">
    <property type="entry name" value="RNA-BINDING MOTIF PROTEIN 14B"/>
    <property type="match status" value="1"/>
</dbReference>
<dbReference type="SUPFAM" id="SSF54928">
    <property type="entry name" value="RNA-binding domain, RBD"/>
    <property type="match status" value="1"/>
</dbReference>
<dbReference type="OrthoDB" id="6508885at2759"/>
<dbReference type="Proteomes" id="UP000887116">
    <property type="component" value="Unassembled WGS sequence"/>
</dbReference>
<dbReference type="AlphaFoldDB" id="A0A8X6J7M6"/>
<evidence type="ECO:0000256" key="3">
    <source>
        <dbReference type="ARBA" id="ARBA00023242"/>
    </source>
</evidence>
<evidence type="ECO:0000256" key="4">
    <source>
        <dbReference type="PROSITE-ProRule" id="PRU00176"/>
    </source>
</evidence>
<feature type="domain" description="RRM" evidence="6">
    <location>
        <begin position="5"/>
        <end position="79"/>
    </location>
</feature>
<dbReference type="EMBL" id="BMAO01007120">
    <property type="protein sequence ID" value="GFR13793.1"/>
    <property type="molecule type" value="Genomic_DNA"/>
</dbReference>
<reference evidence="7" key="1">
    <citation type="submission" date="2020-07" db="EMBL/GenBank/DDBJ databases">
        <title>Multicomponent nature underlies the extraordinary mechanical properties of spider dragline silk.</title>
        <authorList>
            <person name="Kono N."/>
            <person name="Nakamura H."/>
            <person name="Mori M."/>
            <person name="Yoshida Y."/>
            <person name="Ohtoshi R."/>
            <person name="Malay A.D."/>
            <person name="Moran D.A.P."/>
            <person name="Tomita M."/>
            <person name="Numata K."/>
            <person name="Arakawa K."/>
        </authorList>
    </citation>
    <scope>NUCLEOTIDE SEQUENCE</scope>
</reference>
<protein>
    <submittedName>
        <fullName evidence="7">Multiple RNA-binding domain-containing protein 1</fullName>
    </submittedName>
</protein>
<sequence>EISLNSLYIGNLPTDVTSDDLKALSTDIESVCMPKKFTDSHNLYAFMTFASKENAYANYKALQGKKFRGRVLKIEFAREKSLKNAQNDFKGKQNQHKRKFEHQEYDPAKKGKFTEKE</sequence>
<dbReference type="InterPro" id="IPR012677">
    <property type="entry name" value="Nucleotide-bd_a/b_plait_sf"/>
</dbReference>
<keyword evidence="2 4" id="KW-0694">RNA-binding</keyword>
<dbReference type="CDD" id="cd00590">
    <property type="entry name" value="RRM_SF"/>
    <property type="match status" value="1"/>
</dbReference>
<accession>A0A8X6J7M6</accession>
<dbReference type="InterPro" id="IPR000504">
    <property type="entry name" value="RRM_dom"/>
</dbReference>
<feature type="non-terminal residue" evidence="7">
    <location>
        <position position="117"/>
    </location>
</feature>
<name>A0A8X6J7M6_TRICU</name>
<dbReference type="Gene3D" id="3.30.70.330">
    <property type="match status" value="1"/>
</dbReference>
<dbReference type="GO" id="GO:0003729">
    <property type="term" value="F:mRNA binding"/>
    <property type="evidence" value="ECO:0007669"/>
    <property type="project" value="TreeGrafter"/>
</dbReference>
<evidence type="ECO:0000313" key="7">
    <source>
        <dbReference type="EMBL" id="GFR13793.1"/>
    </source>
</evidence>
<gene>
    <name evidence="7" type="primary">NCL1_46813</name>
    <name evidence="7" type="ORF">TNCT_585561</name>
</gene>
<dbReference type="PANTHER" id="PTHR48039:SF1">
    <property type="entry name" value="RNA BINDING MOTIF PROTEIN 14 ISOFORM X1"/>
    <property type="match status" value="1"/>
</dbReference>
<organism evidence="7 8">
    <name type="scientific">Trichonephila clavata</name>
    <name type="common">Joro spider</name>
    <name type="synonym">Nephila clavata</name>
    <dbReference type="NCBI Taxonomy" id="2740835"/>
    <lineage>
        <taxon>Eukaryota</taxon>
        <taxon>Metazoa</taxon>
        <taxon>Ecdysozoa</taxon>
        <taxon>Arthropoda</taxon>
        <taxon>Chelicerata</taxon>
        <taxon>Arachnida</taxon>
        <taxon>Araneae</taxon>
        <taxon>Araneomorphae</taxon>
        <taxon>Entelegynae</taxon>
        <taxon>Araneoidea</taxon>
        <taxon>Nephilidae</taxon>
        <taxon>Trichonephila</taxon>
    </lineage>
</organism>
<feature type="region of interest" description="Disordered" evidence="5">
    <location>
        <begin position="85"/>
        <end position="117"/>
    </location>
</feature>
<comment type="subcellular location">
    <subcellularLocation>
        <location evidence="1">Nucleus</location>
    </subcellularLocation>
</comment>
<dbReference type="SMART" id="SM00360">
    <property type="entry name" value="RRM"/>
    <property type="match status" value="1"/>
</dbReference>
<evidence type="ECO:0000256" key="1">
    <source>
        <dbReference type="ARBA" id="ARBA00004123"/>
    </source>
</evidence>
<dbReference type="InterPro" id="IPR035979">
    <property type="entry name" value="RBD_domain_sf"/>
</dbReference>
<dbReference type="GO" id="GO:0005730">
    <property type="term" value="C:nucleolus"/>
    <property type="evidence" value="ECO:0007669"/>
    <property type="project" value="TreeGrafter"/>
</dbReference>
<comment type="caution">
    <text evidence="7">The sequence shown here is derived from an EMBL/GenBank/DDBJ whole genome shotgun (WGS) entry which is preliminary data.</text>
</comment>
<dbReference type="InterPro" id="IPR051945">
    <property type="entry name" value="RRM_MRD1_RNA_proc_ribogen"/>
</dbReference>
<evidence type="ECO:0000256" key="5">
    <source>
        <dbReference type="SAM" id="MobiDB-lite"/>
    </source>
</evidence>
<evidence type="ECO:0000313" key="8">
    <source>
        <dbReference type="Proteomes" id="UP000887116"/>
    </source>
</evidence>
<keyword evidence="3" id="KW-0539">Nucleus</keyword>
<dbReference type="PROSITE" id="PS50102">
    <property type="entry name" value="RRM"/>
    <property type="match status" value="1"/>
</dbReference>
<proteinExistence type="predicted"/>
<evidence type="ECO:0000256" key="2">
    <source>
        <dbReference type="ARBA" id="ARBA00022884"/>
    </source>
</evidence>
<feature type="compositionally biased region" description="Basic and acidic residues" evidence="5">
    <location>
        <begin position="101"/>
        <end position="117"/>
    </location>
</feature>
<keyword evidence="8" id="KW-1185">Reference proteome</keyword>